<evidence type="ECO:0000313" key="4">
    <source>
        <dbReference type="EMBL" id="TCC97371.1"/>
    </source>
</evidence>
<dbReference type="GO" id="GO:0005829">
    <property type="term" value="C:cytosol"/>
    <property type="evidence" value="ECO:0007669"/>
    <property type="project" value="TreeGrafter"/>
</dbReference>
<dbReference type="AlphaFoldDB" id="A0A4R0NAS5"/>
<organism evidence="4 5">
    <name type="scientific">Pedobacter psychroterrae</name>
    <dbReference type="NCBI Taxonomy" id="2530453"/>
    <lineage>
        <taxon>Bacteria</taxon>
        <taxon>Pseudomonadati</taxon>
        <taxon>Bacteroidota</taxon>
        <taxon>Sphingobacteriia</taxon>
        <taxon>Sphingobacteriales</taxon>
        <taxon>Sphingobacteriaceae</taxon>
        <taxon>Pedobacter</taxon>
    </lineage>
</organism>
<evidence type="ECO:0000256" key="2">
    <source>
        <dbReference type="ARBA" id="ARBA00012135"/>
    </source>
</evidence>
<protein>
    <recommendedName>
        <fullName evidence="2">hydroxymethylpyrimidine kinase</fullName>
        <ecNumber evidence="2">2.7.1.49</ecNumber>
    </recommendedName>
</protein>
<dbReference type="InterPro" id="IPR013749">
    <property type="entry name" value="PM/HMP-P_kinase-1"/>
</dbReference>
<evidence type="ECO:0000256" key="1">
    <source>
        <dbReference type="ARBA" id="ARBA00004948"/>
    </source>
</evidence>
<sequence length="262" mass="28913">MPMDKQDMDKRPYVLSIAGFDPSAGAGVLSDIKCFEQHQVYGFGICTALTVQTDASFISCEWMNASQIIAQLKPLMDKFDVRACKVALIKDSSVLLEVISYIKSNNQHTKIILDPVLKSSSGFSFHHWDLEGMTAVLTRLDLITPNYQEMQHMGNSENAEETARMWSAHCPVLLKGGHNSKAPGTDFLFCADKAVMAFAITWGEVYQKHGSGCVLSAAITANLALGFPLDEACRKAKHYTELFLKSNESLLGYHSLSPKINN</sequence>
<keyword evidence="5" id="KW-1185">Reference proteome</keyword>
<dbReference type="InterPro" id="IPR029056">
    <property type="entry name" value="Ribokinase-like"/>
</dbReference>
<dbReference type="CDD" id="cd01169">
    <property type="entry name" value="HMPP_kinase"/>
    <property type="match status" value="1"/>
</dbReference>
<dbReference type="EMBL" id="SJSL01000009">
    <property type="protein sequence ID" value="TCC97371.1"/>
    <property type="molecule type" value="Genomic_DNA"/>
</dbReference>
<accession>A0A4R0NAS5</accession>
<comment type="caution">
    <text evidence="4">The sequence shown here is derived from an EMBL/GenBank/DDBJ whole genome shotgun (WGS) entry which is preliminary data.</text>
</comment>
<proteinExistence type="predicted"/>
<dbReference type="Proteomes" id="UP000293347">
    <property type="component" value="Unassembled WGS sequence"/>
</dbReference>
<dbReference type="SUPFAM" id="SSF53613">
    <property type="entry name" value="Ribokinase-like"/>
    <property type="match status" value="1"/>
</dbReference>
<keyword evidence="4" id="KW-0418">Kinase</keyword>
<evidence type="ECO:0000259" key="3">
    <source>
        <dbReference type="Pfam" id="PF08543"/>
    </source>
</evidence>
<dbReference type="PANTHER" id="PTHR20858:SF17">
    <property type="entry name" value="HYDROXYMETHYLPYRIMIDINE_PHOSPHOMETHYLPYRIMIDINE KINASE THI20-RELATED"/>
    <property type="match status" value="1"/>
</dbReference>
<dbReference type="Pfam" id="PF08543">
    <property type="entry name" value="Phos_pyr_kin"/>
    <property type="match status" value="1"/>
</dbReference>
<dbReference type="InterPro" id="IPR004399">
    <property type="entry name" value="HMP/HMP-P_kinase_dom"/>
</dbReference>
<reference evidence="4 5" key="1">
    <citation type="submission" date="2019-02" db="EMBL/GenBank/DDBJ databases">
        <title>Pedobacter sp. RP-1-14 sp. nov., isolated from Arctic soil.</title>
        <authorList>
            <person name="Dahal R.H."/>
        </authorList>
    </citation>
    <scope>NUCLEOTIDE SEQUENCE [LARGE SCALE GENOMIC DNA]</scope>
    <source>
        <strain evidence="4 5">RP-1-14</strain>
    </source>
</reference>
<feature type="domain" description="Pyridoxamine kinase/Phosphomethylpyrimidine kinase" evidence="3">
    <location>
        <begin position="21"/>
        <end position="247"/>
    </location>
</feature>
<name>A0A4R0NAS5_9SPHI</name>
<dbReference type="Gene3D" id="3.40.1190.20">
    <property type="match status" value="1"/>
</dbReference>
<keyword evidence="4" id="KW-0808">Transferase</keyword>
<evidence type="ECO:0000313" key="5">
    <source>
        <dbReference type="Proteomes" id="UP000293347"/>
    </source>
</evidence>
<dbReference type="EC" id="2.7.1.49" evidence="2"/>
<comment type="pathway">
    <text evidence="1">Cofactor biosynthesis; thiamine diphosphate biosynthesis.</text>
</comment>
<dbReference type="PANTHER" id="PTHR20858">
    <property type="entry name" value="PHOSPHOMETHYLPYRIMIDINE KINASE"/>
    <property type="match status" value="1"/>
</dbReference>
<dbReference type="GO" id="GO:0008902">
    <property type="term" value="F:hydroxymethylpyrimidine kinase activity"/>
    <property type="evidence" value="ECO:0007669"/>
    <property type="project" value="UniProtKB-EC"/>
</dbReference>
<gene>
    <name evidence="4" type="ORF">EZ437_19995</name>
</gene>
<dbReference type="GO" id="GO:0008972">
    <property type="term" value="F:phosphomethylpyrimidine kinase activity"/>
    <property type="evidence" value="ECO:0007669"/>
    <property type="project" value="InterPro"/>
</dbReference>
<dbReference type="GO" id="GO:0009228">
    <property type="term" value="P:thiamine biosynthetic process"/>
    <property type="evidence" value="ECO:0007669"/>
    <property type="project" value="InterPro"/>
</dbReference>
<dbReference type="OrthoDB" id="9810880at2"/>